<dbReference type="PANTHER" id="PTHR14255">
    <property type="entry name" value="CEREBLON"/>
    <property type="match status" value="1"/>
</dbReference>
<evidence type="ECO:0000256" key="2">
    <source>
        <dbReference type="ARBA" id="ARBA00009142"/>
    </source>
</evidence>
<feature type="transmembrane region" description="Helical" evidence="6">
    <location>
        <begin position="32"/>
        <end position="59"/>
    </location>
</feature>
<feature type="transmembrane region" description="Helical" evidence="6">
    <location>
        <begin position="231"/>
        <end position="253"/>
    </location>
</feature>
<feature type="transmembrane region" description="Helical" evidence="6">
    <location>
        <begin position="198"/>
        <end position="215"/>
    </location>
</feature>
<dbReference type="GO" id="GO:0016020">
    <property type="term" value="C:membrane"/>
    <property type="evidence" value="ECO:0007669"/>
    <property type="project" value="UniProtKB-SubCell"/>
</dbReference>
<organism evidence="7 8">
    <name type="scientific">Apostasia shenzhenica</name>
    <dbReference type="NCBI Taxonomy" id="1088818"/>
    <lineage>
        <taxon>Eukaryota</taxon>
        <taxon>Viridiplantae</taxon>
        <taxon>Streptophyta</taxon>
        <taxon>Embryophyta</taxon>
        <taxon>Tracheophyta</taxon>
        <taxon>Spermatophyta</taxon>
        <taxon>Magnoliopsida</taxon>
        <taxon>Liliopsida</taxon>
        <taxon>Asparagales</taxon>
        <taxon>Orchidaceae</taxon>
        <taxon>Apostasioideae</taxon>
        <taxon>Apostasia</taxon>
    </lineage>
</organism>
<keyword evidence="5 6" id="KW-0472">Membrane</keyword>
<protein>
    <recommendedName>
        <fullName evidence="9">Sulfite exporter TauE/SafE family protein 2</fullName>
    </recommendedName>
</protein>
<evidence type="ECO:0008006" key="9">
    <source>
        <dbReference type="Google" id="ProtNLM"/>
    </source>
</evidence>
<dbReference type="GO" id="GO:0031464">
    <property type="term" value="C:Cul4A-RING E3 ubiquitin ligase complex"/>
    <property type="evidence" value="ECO:0007669"/>
    <property type="project" value="TreeGrafter"/>
</dbReference>
<evidence type="ECO:0000313" key="7">
    <source>
        <dbReference type="EMBL" id="PKA45667.1"/>
    </source>
</evidence>
<dbReference type="EMBL" id="KZ454830">
    <property type="protein sequence ID" value="PKA45667.1"/>
    <property type="molecule type" value="Genomic_DNA"/>
</dbReference>
<feature type="transmembrane region" description="Helical" evidence="6">
    <location>
        <begin position="328"/>
        <end position="346"/>
    </location>
</feature>
<dbReference type="AlphaFoldDB" id="A0A2H9ZQV7"/>
<evidence type="ECO:0000256" key="6">
    <source>
        <dbReference type="SAM" id="Phobius"/>
    </source>
</evidence>
<dbReference type="InterPro" id="IPR002781">
    <property type="entry name" value="TM_pro_TauE-like"/>
</dbReference>
<comment type="similarity">
    <text evidence="2">Belongs to the 4-toluene sulfonate uptake permease (TSUP) (TC 2.A.102) family.</text>
</comment>
<dbReference type="Proteomes" id="UP000236161">
    <property type="component" value="Unassembled WGS sequence"/>
</dbReference>
<feature type="transmembrane region" description="Helical" evidence="6">
    <location>
        <begin position="283"/>
        <end position="308"/>
    </location>
</feature>
<feature type="transmembrane region" description="Helical" evidence="6">
    <location>
        <begin position="71"/>
        <end position="95"/>
    </location>
</feature>
<accession>A0A2H9ZQV7</accession>
<comment type="subcellular location">
    <subcellularLocation>
        <location evidence="1">Membrane</location>
        <topology evidence="1">Multi-pass membrane protein</topology>
    </subcellularLocation>
</comment>
<gene>
    <name evidence="7" type="ORF">AXF42_Ash011007</name>
</gene>
<dbReference type="STRING" id="1088818.A0A2H9ZQV7"/>
<feature type="transmembrane region" description="Helical" evidence="6">
    <location>
        <begin position="353"/>
        <end position="374"/>
    </location>
</feature>
<evidence type="ECO:0000256" key="5">
    <source>
        <dbReference type="ARBA" id="ARBA00023136"/>
    </source>
</evidence>
<feature type="transmembrane region" description="Helical" evidence="6">
    <location>
        <begin position="380"/>
        <end position="404"/>
    </location>
</feature>
<reference evidence="7 8" key="1">
    <citation type="journal article" date="2017" name="Nature">
        <title>The Apostasia genome and the evolution of orchids.</title>
        <authorList>
            <person name="Zhang G.Q."/>
            <person name="Liu K.W."/>
            <person name="Li Z."/>
            <person name="Lohaus R."/>
            <person name="Hsiao Y.Y."/>
            <person name="Niu S.C."/>
            <person name="Wang J.Y."/>
            <person name="Lin Y.C."/>
            <person name="Xu Q."/>
            <person name="Chen L.J."/>
            <person name="Yoshida K."/>
            <person name="Fujiwara S."/>
            <person name="Wang Z.W."/>
            <person name="Zhang Y.Q."/>
            <person name="Mitsuda N."/>
            <person name="Wang M."/>
            <person name="Liu G.H."/>
            <person name="Pecoraro L."/>
            <person name="Huang H.X."/>
            <person name="Xiao X.J."/>
            <person name="Lin M."/>
            <person name="Wu X.Y."/>
            <person name="Wu W.L."/>
            <person name="Chen Y.Y."/>
            <person name="Chang S.B."/>
            <person name="Sakamoto S."/>
            <person name="Ohme-Takagi M."/>
            <person name="Yagi M."/>
            <person name="Zeng S.J."/>
            <person name="Shen C.Y."/>
            <person name="Yeh C.M."/>
            <person name="Luo Y.B."/>
            <person name="Tsai W.C."/>
            <person name="Van de Peer Y."/>
            <person name="Liu Z.J."/>
        </authorList>
    </citation>
    <scope>NUCLEOTIDE SEQUENCE [LARGE SCALE GENOMIC DNA]</scope>
    <source>
        <strain evidence="8">cv. Shenzhen</strain>
        <tissue evidence="7">Stem</tissue>
    </source>
</reference>
<evidence type="ECO:0000313" key="8">
    <source>
        <dbReference type="Proteomes" id="UP000236161"/>
    </source>
</evidence>
<evidence type="ECO:0000256" key="1">
    <source>
        <dbReference type="ARBA" id="ARBA00004141"/>
    </source>
</evidence>
<keyword evidence="8" id="KW-1185">Reference proteome</keyword>
<keyword evidence="3 6" id="KW-0812">Transmembrane</keyword>
<dbReference type="GO" id="GO:0016567">
    <property type="term" value="P:protein ubiquitination"/>
    <property type="evidence" value="ECO:0007669"/>
    <property type="project" value="TreeGrafter"/>
</dbReference>
<proteinExistence type="inferred from homology"/>
<dbReference type="OrthoDB" id="434519at2759"/>
<feature type="transmembrane region" description="Helical" evidence="6">
    <location>
        <begin position="115"/>
        <end position="146"/>
    </location>
</feature>
<keyword evidence="4 6" id="KW-1133">Transmembrane helix</keyword>
<evidence type="ECO:0000256" key="4">
    <source>
        <dbReference type="ARBA" id="ARBA00022989"/>
    </source>
</evidence>
<evidence type="ECO:0000256" key="3">
    <source>
        <dbReference type="ARBA" id="ARBA00022692"/>
    </source>
</evidence>
<dbReference type="Pfam" id="PF01925">
    <property type="entry name" value="TauE"/>
    <property type="match status" value="2"/>
</dbReference>
<dbReference type="PANTHER" id="PTHR14255:SF3">
    <property type="entry name" value="SULFITE EXPORTER TAUE_SAFE FAMILY PROTEIN 5-RELATED"/>
    <property type="match status" value="1"/>
</dbReference>
<sequence>MSPSQLTKLLQVLSQWRNIHQSVGPRSGLHTIIAWVLCFLAASISSAGGVGGGSLYLPILNLIAGMDLKAAAAVSAFMVTGGSVSNVIFNILFFTKNSKSLSIVDYEIALLSQPSMLLGVSIGVFCNVMFPEWLITALLVVFLACCTYKTCQAGCKCWKTESNEMKQDEISGELDDEKEEPLLEKHKDEGEGIPWKKIMTLLLVWISFFVIHVLIGNKDSKSILHVRPCGAAYWLITLFQLPIAAGFTIFVLYDIRRSKNRYPDQQKDGLEGEAENRAKDLPVVIFPLVALLSGILSGIFGIGGGLLINPVLLQIGVPPQVTAGTTSFMVLFSSSMSLVQYLIIGMKAIRQALAFAGLCFVASIVGLVIIQRAIGKSGRASLIVFSVSTVMALSTISITFFGAIDVWRDYTAGKNMGFKLPC</sequence>
<name>A0A2H9ZQV7_9ASPA</name>